<dbReference type="Pfam" id="PF12161">
    <property type="entry name" value="HsdM_N"/>
    <property type="match status" value="1"/>
</dbReference>
<keyword evidence="3" id="KW-0808">Transferase</keyword>
<protein>
    <recommendedName>
        <fullName evidence="1">site-specific DNA-methyltransferase (adenine-specific)</fullName>
        <ecNumber evidence="1">2.1.1.72</ecNumber>
    </recommendedName>
</protein>
<keyword evidence="4" id="KW-0949">S-adenosyl-L-methionine</keyword>
<evidence type="ECO:0000256" key="4">
    <source>
        <dbReference type="ARBA" id="ARBA00022691"/>
    </source>
</evidence>
<dbReference type="SUPFAM" id="SSF53335">
    <property type="entry name" value="S-adenosyl-L-methionine-dependent methyltransferases"/>
    <property type="match status" value="1"/>
</dbReference>
<dbReference type="PANTHER" id="PTHR42933">
    <property type="entry name" value="SLR6095 PROTEIN"/>
    <property type="match status" value="1"/>
</dbReference>
<dbReference type="GO" id="GO:0009007">
    <property type="term" value="F:site-specific DNA-methyltransferase (adenine-specific) activity"/>
    <property type="evidence" value="ECO:0007669"/>
    <property type="project" value="UniProtKB-EC"/>
</dbReference>
<comment type="catalytic activity">
    <reaction evidence="6">
        <text>a 2'-deoxyadenosine in DNA + S-adenosyl-L-methionine = an N(6)-methyl-2'-deoxyadenosine in DNA + S-adenosyl-L-homocysteine + H(+)</text>
        <dbReference type="Rhea" id="RHEA:15197"/>
        <dbReference type="Rhea" id="RHEA-COMP:12418"/>
        <dbReference type="Rhea" id="RHEA-COMP:12419"/>
        <dbReference type="ChEBI" id="CHEBI:15378"/>
        <dbReference type="ChEBI" id="CHEBI:57856"/>
        <dbReference type="ChEBI" id="CHEBI:59789"/>
        <dbReference type="ChEBI" id="CHEBI:90615"/>
        <dbReference type="ChEBI" id="CHEBI:90616"/>
        <dbReference type="EC" id="2.1.1.72"/>
    </reaction>
</comment>
<dbReference type="GO" id="GO:0003677">
    <property type="term" value="F:DNA binding"/>
    <property type="evidence" value="ECO:0007669"/>
    <property type="project" value="InterPro"/>
</dbReference>
<evidence type="ECO:0000256" key="6">
    <source>
        <dbReference type="ARBA" id="ARBA00047942"/>
    </source>
</evidence>
<dbReference type="HOGENOM" id="CLU_057116_0_2_11"/>
<sequence length="231" mass="26426">MSTNKFSSHVSLIWNIAEILRGDYKEHEYGDVVLPFTVLTRLDSVLVDTKQAVLDIKATSVPNKIKELQYAKATGYPFWNTSNFTLKTLLDDPDNLEQNLSYYVQAFAPAAREVMEAYNFYNVIERLDKAGLLYQVLSEFISSKVNLHPDVVSNDQMGHIFEELIRRFSELSNESAGEHFTPREVIKLMVNILFSPEEDMERICADGAMASLYETFMSQRIQTRANYDLAA</sequence>
<evidence type="ECO:0000256" key="2">
    <source>
        <dbReference type="ARBA" id="ARBA00022603"/>
    </source>
</evidence>
<gene>
    <name evidence="9" type="ORF">HMPREF9233_00624</name>
</gene>
<name>K9EY00_9ACTO</name>
<dbReference type="PANTHER" id="PTHR42933:SF3">
    <property type="entry name" value="TYPE I RESTRICTION ENZYME MJAVIII METHYLASE SUBUNIT"/>
    <property type="match status" value="1"/>
</dbReference>
<dbReference type="GO" id="GO:0008170">
    <property type="term" value="F:N-methyltransferase activity"/>
    <property type="evidence" value="ECO:0007669"/>
    <property type="project" value="InterPro"/>
</dbReference>
<feature type="domain" description="N6 adenine-specific DNA methyltransferase N-terminal" evidence="8">
    <location>
        <begin position="12"/>
        <end position="140"/>
    </location>
</feature>
<dbReference type="InterPro" id="IPR029063">
    <property type="entry name" value="SAM-dependent_MTases_sf"/>
</dbReference>
<dbReference type="Gene3D" id="3.40.50.150">
    <property type="entry name" value="Vaccinia Virus protein VP39"/>
    <property type="match status" value="1"/>
</dbReference>
<dbReference type="InterPro" id="IPR022749">
    <property type="entry name" value="D12N6_MeTrfase_N"/>
</dbReference>
<comment type="caution">
    <text evidence="9">The sequence shown here is derived from an EMBL/GenBank/DDBJ whole genome shotgun (WGS) entry which is preliminary data.</text>
</comment>
<dbReference type="STRING" id="202789.GCA_001457435_01508"/>
<evidence type="ECO:0000256" key="3">
    <source>
        <dbReference type="ARBA" id="ARBA00022679"/>
    </source>
</evidence>
<dbReference type="Pfam" id="PF02384">
    <property type="entry name" value="N6_Mtase"/>
    <property type="match status" value="1"/>
</dbReference>
<evidence type="ECO:0000313" key="9">
    <source>
        <dbReference type="EMBL" id="EKU95837.1"/>
    </source>
</evidence>
<accession>K9EY00</accession>
<dbReference type="InterPro" id="IPR003356">
    <property type="entry name" value="DNA_methylase_A-5"/>
</dbReference>
<dbReference type="PATRIC" id="fig|883066.3.peg.639"/>
<dbReference type="eggNOG" id="COG0286">
    <property type="taxonomic scope" value="Bacteria"/>
</dbReference>
<evidence type="ECO:0000256" key="5">
    <source>
        <dbReference type="ARBA" id="ARBA00022747"/>
    </source>
</evidence>
<dbReference type="GO" id="GO:0032259">
    <property type="term" value="P:methylation"/>
    <property type="evidence" value="ECO:0007669"/>
    <property type="project" value="UniProtKB-KW"/>
</dbReference>
<evidence type="ECO:0000259" key="8">
    <source>
        <dbReference type="Pfam" id="PF12161"/>
    </source>
</evidence>
<evidence type="ECO:0000313" key="10">
    <source>
        <dbReference type="Proteomes" id="UP000009888"/>
    </source>
</evidence>
<evidence type="ECO:0000256" key="1">
    <source>
        <dbReference type="ARBA" id="ARBA00011900"/>
    </source>
</evidence>
<feature type="domain" description="DNA methylase adenine-specific" evidence="7">
    <location>
        <begin position="153"/>
        <end position="211"/>
    </location>
</feature>
<dbReference type="RefSeq" id="WP_007000830.1">
    <property type="nucleotide sequence ID" value="NZ_JH992955.1"/>
</dbReference>
<evidence type="ECO:0000259" key="7">
    <source>
        <dbReference type="Pfam" id="PF02384"/>
    </source>
</evidence>
<organism evidence="9 10">
    <name type="scientific">Actinobaculum massiliense ACS-171-V-Col2</name>
    <dbReference type="NCBI Taxonomy" id="883066"/>
    <lineage>
        <taxon>Bacteria</taxon>
        <taxon>Bacillati</taxon>
        <taxon>Actinomycetota</taxon>
        <taxon>Actinomycetes</taxon>
        <taxon>Actinomycetales</taxon>
        <taxon>Actinomycetaceae</taxon>
        <taxon>Actinobaculum</taxon>
    </lineage>
</organism>
<dbReference type="EC" id="2.1.1.72" evidence="1"/>
<keyword evidence="2" id="KW-0489">Methyltransferase</keyword>
<proteinExistence type="predicted"/>
<dbReference type="Proteomes" id="UP000009888">
    <property type="component" value="Unassembled WGS sequence"/>
</dbReference>
<dbReference type="AlphaFoldDB" id="K9EY00"/>
<dbReference type="EMBL" id="AGWL01000002">
    <property type="protein sequence ID" value="EKU95837.1"/>
    <property type="molecule type" value="Genomic_DNA"/>
</dbReference>
<reference evidence="9 10" key="1">
    <citation type="submission" date="2012-09" db="EMBL/GenBank/DDBJ databases">
        <title>The Genome Sequence of Actinobaculum massiliae ACS-171-V-COL2.</title>
        <authorList>
            <consortium name="The Broad Institute Genome Sequencing Platform"/>
            <person name="Earl A."/>
            <person name="Ward D."/>
            <person name="Feldgarden M."/>
            <person name="Gevers D."/>
            <person name="Saerens B."/>
            <person name="Vaneechoutte M."/>
            <person name="Walker B."/>
            <person name="Young S.K."/>
            <person name="Zeng Q."/>
            <person name="Gargeya S."/>
            <person name="Fitzgerald M."/>
            <person name="Haas B."/>
            <person name="Abouelleil A."/>
            <person name="Alvarado L."/>
            <person name="Arachchi H.M."/>
            <person name="Berlin A."/>
            <person name="Chapman S.B."/>
            <person name="Goldberg J."/>
            <person name="Griggs A."/>
            <person name="Gujja S."/>
            <person name="Hansen M."/>
            <person name="Howarth C."/>
            <person name="Imamovic A."/>
            <person name="Larimer J."/>
            <person name="McCowen C."/>
            <person name="Montmayeur A."/>
            <person name="Murphy C."/>
            <person name="Neiman D."/>
            <person name="Pearson M."/>
            <person name="Priest M."/>
            <person name="Roberts A."/>
            <person name="Saif S."/>
            <person name="Shea T."/>
            <person name="Sisk P."/>
            <person name="Sykes S."/>
            <person name="Wortman J."/>
            <person name="Nusbaum C."/>
            <person name="Birren B."/>
        </authorList>
    </citation>
    <scope>NUCLEOTIDE SEQUENCE [LARGE SCALE GENOMIC DNA]</scope>
    <source>
        <strain evidence="10">ACS-171-V-Col2</strain>
    </source>
</reference>
<keyword evidence="10" id="KW-1185">Reference proteome</keyword>
<dbReference type="GO" id="GO:0009307">
    <property type="term" value="P:DNA restriction-modification system"/>
    <property type="evidence" value="ECO:0007669"/>
    <property type="project" value="UniProtKB-KW"/>
</dbReference>
<keyword evidence="5" id="KW-0680">Restriction system</keyword>
<dbReference type="InterPro" id="IPR051537">
    <property type="entry name" value="DNA_Adenine_Mtase"/>
</dbReference>